<dbReference type="InterPro" id="IPR036249">
    <property type="entry name" value="Thioredoxin-like_sf"/>
</dbReference>
<dbReference type="InterPro" id="IPR013766">
    <property type="entry name" value="Thioredoxin_domain"/>
</dbReference>
<dbReference type="PROSITE" id="PS51352">
    <property type="entry name" value="THIOREDOXIN_2"/>
    <property type="match status" value="1"/>
</dbReference>
<evidence type="ECO:0000256" key="3">
    <source>
        <dbReference type="PIRSR" id="PIRSR603782-1"/>
    </source>
</evidence>
<comment type="similarity">
    <text evidence="1">Belongs to the SCO1/2 family.</text>
</comment>
<dbReference type="KEGG" id="gso:PH603_00610"/>
<evidence type="ECO:0000256" key="1">
    <source>
        <dbReference type="ARBA" id="ARBA00010996"/>
    </source>
</evidence>
<feature type="disulfide bond" description="Redox-active" evidence="4">
    <location>
        <begin position="73"/>
        <end position="77"/>
    </location>
</feature>
<organism evidence="6 7">
    <name type="scientific">Gimibacter soli</name>
    <dbReference type="NCBI Taxonomy" id="3024400"/>
    <lineage>
        <taxon>Bacteria</taxon>
        <taxon>Pseudomonadati</taxon>
        <taxon>Pseudomonadota</taxon>
        <taxon>Alphaproteobacteria</taxon>
        <taxon>Kordiimonadales</taxon>
        <taxon>Temperatibacteraceae</taxon>
        <taxon>Gimibacter</taxon>
    </lineage>
</organism>
<dbReference type="CDD" id="cd02968">
    <property type="entry name" value="SCO"/>
    <property type="match status" value="1"/>
</dbReference>
<feature type="domain" description="Thioredoxin" evidence="5">
    <location>
        <begin position="35"/>
        <end position="200"/>
    </location>
</feature>
<dbReference type="EMBL" id="CP116805">
    <property type="protein sequence ID" value="WCL54259.1"/>
    <property type="molecule type" value="Genomic_DNA"/>
</dbReference>
<evidence type="ECO:0000259" key="5">
    <source>
        <dbReference type="PROSITE" id="PS51352"/>
    </source>
</evidence>
<proteinExistence type="inferred from homology"/>
<dbReference type="GO" id="GO:0046872">
    <property type="term" value="F:metal ion binding"/>
    <property type="evidence" value="ECO:0007669"/>
    <property type="project" value="UniProtKB-KW"/>
</dbReference>
<keyword evidence="7" id="KW-1185">Reference proteome</keyword>
<feature type="binding site" evidence="3">
    <location>
        <position position="77"/>
    </location>
    <ligand>
        <name>Cu cation</name>
        <dbReference type="ChEBI" id="CHEBI:23378"/>
    </ligand>
</feature>
<name>A0AAE9XQ84_9PROT</name>
<dbReference type="Gene3D" id="3.40.30.10">
    <property type="entry name" value="Glutaredoxin"/>
    <property type="match status" value="1"/>
</dbReference>
<dbReference type="PANTHER" id="PTHR12151:SF25">
    <property type="entry name" value="LINALOOL DEHYDRATASE_ISOMERASE DOMAIN-CONTAINING PROTEIN"/>
    <property type="match status" value="1"/>
</dbReference>
<gene>
    <name evidence="6" type="ORF">PH603_00610</name>
</gene>
<feature type="binding site" evidence="3">
    <location>
        <position position="165"/>
    </location>
    <ligand>
        <name>Cu cation</name>
        <dbReference type="ChEBI" id="CHEBI:23378"/>
    </ligand>
</feature>
<dbReference type="FunFam" id="3.40.30.10:FF:000013">
    <property type="entry name" value="Blast:Protein SCO1 homolog, mitochondrial"/>
    <property type="match status" value="1"/>
</dbReference>
<dbReference type="AlphaFoldDB" id="A0AAE9XQ84"/>
<dbReference type="Pfam" id="PF02630">
    <property type="entry name" value="SCO1-SenC"/>
    <property type="match status" value="1"/>
</dbReference>
<feature type="binding site" evidence="3">
    <location>
        <position position="73"/>
    </location>
    <ligand>
        <name>Cu cation</name>
        <dbReference type="ChEBI" id="CHEBI:23378"/>
    </ligand>
</feature>
<protein>
    <submittedName>
        <fullName evidence="6">SCO family protein</fullName>
    </submittedName>
</protein>
<evidence type="ECO:0000313" key="7">
    <source>
        <dbReference type="Proteomes" id="UP001217500"/>
    </source>
</evidence>
<dbReference type="SUPFAM" id="SSF52833">
    <property type="entry name" value="Thioredoxin-like"/>
    <property type="match status" value="1"/>
</dbReference>
<sequence>MKIIRVVAWALVAALVVLIGVRLLTGAPEPTKTDLGAATPGGAFTLTSHTGETVSDTDFAGRYMLVYFGYSACPDVCPLELQKLTSALLDLEAEGYDTTPIQPIFISVDPERDSTEELAGYVPQFHPRLIGLTGTPEAIAELAKKYRVYYRKVDTGSAMGYLMDHLSVIFLMGKDGQYERLFTSRDTPESIAEALKPLLQKAS</sequence>
<reference evidence="6" key="1">
    <citation type="submission" date="2023-01" db="EMBL/GenBank/DDBJ databases">
        <title>The genome sequence of Kordiimonadaceae bacterium 6D33.</title>
        <authorList>
            <person name="Liu Y."/>
        </authorList>
    </citation>
    <scope>NUCLEOTIDE SEQUENCE</scope>
    <source>
        <strain evidence="6">6D33</strain>
    </source>
</reference>
<dbReference type="Proteomes" id="UP001217500">
    <property type="component" value="Chromosome"/>
</dbReference>
<dbReference type="PANTHER" id="PTHR12151">
    <property type="entry name" value="ELECTRON TRANSPORT PROTIN SCO1/SENC FAMILY MEMBER"/>
    <property type="match status" value="1"/>
</dbReference>
<evidence type="ECO:0000256" key="2">
    <source>
        <dbReference type="ARBA" id="ARBA00023008"/>
    </source>
</evidence>
<keyword evidence="4" id="KW-1015">Disulfide bond</keyword>
<evidence type="ECO:0000313" key="6">
    <source>
        <dbReference type="EMBL" id="WCL54259.1"/>
    </source>
</evidence>
<accession>A0AAE9XQ84</accession>
<keyword evidence="2 3" id="KW-0186">Copper</keyword>
<evidence type="ECO:0000256" key="4">
    <source>
        <dbReference type="PIRSR" id="PIRSR603782-2"/>
    </source>
</evidence>
<dbReference type="InterPro" id="IPR003782">
    <property type="entry name" value="SCO1/SenC"/>
</dbReference>
<dbReference type="RefSeq" id="WP_289503978.1">
    <property type="nucleotide sequence ID" value="NZ_CP116805.1"/>
</dbReference>
<keyword evidence="3" id="KW-0479">Metal-binding</keyword>